<dbReference type="EMBL" id="JAWPEI010000005">
    <property type="protein sequence ID" value="KAK4727234.1"/>
    <property type="molecule type" value="Genomic_DNA"/>
</dbReference>
<dbReference type="CDD" id="cd06222">
    <property type="entry name" value="RNase_H_like"/>
    <property type="match status" value="1"/>
</dbReference>
<dbReference type="InterPro" id="IPR053151">
    <property type="entry name" value="RNase_H-like"/>
</dbReference>
<gene>
    <name evidence="2" type="ORF">R3W88_032151</name>
</gene>
<reference evidence="2 3" key="1">
    <citation type="submission" date="2023-10" db="EMBL/GenBank/DDBJ databases">
        <title>Genome-Wide Identification Analysis in wild type Solanum Pinnatisectum Reveals Some Genes Defensing Phytophthora Infestans.</title>
        <authorList>
            <person name="Sun C."/>
        </authorList>
    </citation>
    <scope>NUCLEOTIDE SEQUENCE [LARGE SCALE GENOMIC DNA]</scope>
    <source>
        <strain evidence="2">LQN</strain>
        <tissue evidence="2">Leaf</tissue>
    </source>
</reference>
<feature type="domain" description="RNase H type-1" evidence="1">
    <location>
        <begin position="12"/>
        <end position="94"/>
    </location>
</feature>
<dbReference type="PANTHER" id="PTHR47723:SF23">
    <property type="entry name" value="REVERSE TRANSCRIPTASE-LIKE PROTEIN"/>
    <property type="match status" value="1"/>
</dbReference>
<dbReference type="GO" id="GO:0004523">
    <property type="term" value="F:RNA-DNA hybrid ribonuclease activity"/>
    <property type="evidence" value="ECO:0007669"/>
    <property type="project" value="InterPro"/>
</dbReference>
<dbReference type="Pfam" id="PF13456">
    <property type="entry name" value="RVT_3"/>
    <property type="match status" value="1"/>
</dbReference>
<evidence type="ECO:0000313" key="3">
    <source>
        <dbReference type="Proteomes" id="UP001311915"/>
    </source>
</evidence>
<dbReference type="GO" id="GO:0003676">
    <property type="term" value="F:nucleic acid binding"/>
    <property type="evidence" value="ECO:0007669"/>
    <property type="project" value="InterPro"/>
</dbReference>
<name>A0AAV9LRT0_9SOLN</name>
<evidence type="ECO:0000259" key="1">
    <source>
        <dbReference type="Pfam" id="PF13456"/>
    </source>
</evidence>
<comment type="caution">
    <text evidence="2">The sequence shown here is derived from an EMBL/GenBank/DDBJ whole genome shotgun (WGS) entry which is preliminary data.</text>
</comment>
<accession>A0AAV9LRT0</accession>
<proteinExistence type="predicted"/>
<dbReference type="InterPro" id="IPR044730">
    <property type="entry name" value="RNase_H-like_dom_plant"/>
</dbReference>
<dbReference type="Gene3D" id="3.30.420.10">
    <property type="entry name" value="Ribonuclease H-like superfamily/Ribonuclease H"/>
    <property type="match status" value="1"/>
</dbReference>
<dbReference type="InterPro" id="IPR036397">
    <property type="entry name" value="RNaseH_sf"/>
</dbReference>
<protein>
    <recommendedName>
        <fullName evidence="1">RNase H type-1 domain-containing protein</fullName>
    </recommendedName>
</protein>
<dbReference type="PANTHER" id="PTHR47723">
    <property type="entry name" value="OS05G0353850 PROTEIN"/>
    <property type="match status" value="1"/>
</dbReference>
<dbReference type="InterPro" id="IPR002156">
    <property type="entry name" value="RNaseH_domain"/>
</dbReference>
<keyword evidence="3" id="KW-1185">Reference proteome</keyword>
<dbReference type="Proteomes" id="UP001311915">
    <property type="component" value="Unassembled WGS sequence"/>
</dbReference>
<dbReference type="AlphaFoldDB" id="A0AAV9LRT0"/>
<organism evidence="2 3">
    <name type="scientific">Solanum pinnatisectum</name>
    <name type="common">tansyleaf nightshade</name>
    <dbReference type="NCBI Taxonomy" id="50273"/>
    <lineage>
        <taxon>Eukaryota</taxon>
        <taxon>Viridiplantae</taxon>
        <taxon>Streptophyta</taxon>
        <taxon>Embryophyta</taxon>
        <taxon>Tracheophyta</taxon>
        <taxon>Spermatophyta</taxon>
        <taxon>Magnoliopsida</taxon>
        <taxon>eudicotyledons</taxon>
        <taxon>Gunneridae</taxon>
        <taxon>Pentapetalae</taxon>
        <taxon>asterids</taxon>
        <taxon>lamiids</taxon>
        <taxon>Solanales</taxon>
        <taxon>Solanaceae</taxon>
        <taxon>Solanoideae</taxon>
        <taxon>Solaneae</taxon>
        <taxon>Solanum</taxon>
    </lineage>
</organism>
<dbReference type="SUPFAM" id="SSF53098">
    <property type="entry name" value="Ribonuclease H-like"/>
    <property type="match status" value="1"/>
</dbReference>
<dbReference type="InterPro" id="IPR012337">
    <property type="entry name" value="RNaseH-like_sf"/>
</dbReference>
<evidence type="ECO:0000313" key="2">
    <source>
        <dbReference type="EMBL" id="KAK4727234.1"/>
    </source>
</evidence>
<sequence>MDRCFINISMARNYTMAEVEALHIGLCLAFSLNWGPFEIETDSTEVLQFLDHALPPYECIILRCRSLLKKLQNSLVRHSFFRQGNYVADILAKQGSIFFQSPQDYIKDQLATDKNGDISTRLIRPFMCNKLAQFGNQLAVTTSFSREYVLTNSSVIP</sequence>